<dbReference type="Gene3D" id="3.40.50.1000">
    <property type="entry name" value="HAD superfamily/HAD-like"/>
    <property type="match status" value="1"/>
</dbReference>
<feature type="binding site" evidence="7">
    <location>
        <position position="113"/>
    </location>
    <ligand>
        <name>Mg(2+)</name>
        <dbReference type="ChEBI" id="CHEBI:18420"/>
    </ligand>
</feature>
<evidence type="ECO:0000256" key="5">
    <source>
        <dbReference type="ARBA" id="ARBA00022801"/>
    </source>
</evidence>
<organism evidence="8 9">
    <name type="scientific">Syntrophorhabdus aromaticivorans</name>
    <dbReference type="NCBI Taxonomy" id="328301"/>
    <lineage>
        <taxon>Bacteria</taxon>
        <taxon>Pseudomonadati</taxon>
        <taxon>Thermodesulfobacteriota</taxon>
        <taxon>Syntrophorhabdia</taxon>
        <taxon>Syntrophorhabdales</taxon>
        <taxon>Syntrophorhabdaceae</taxon>
        <taxon>Syntrophorhabdus</taxon>
    </lineage>
</organism>
<proteinExistence type="inferred from homology"/>
<dbReference type="EMBL" id="JAAYEE010000217">
    <property type="protein sequence ID" value="NLW36149.1"/>
    <property type="molecule type" value="Genomic_DNA"/>
</dbReference>
<comment type="caution">
    <text evidence="8">The sequence shown here is derived from an EMBL/GenBank/DDBJ whole genome shotgun (WGS) entry which is preliminary data.</text>
</comment>
<reference evidence="8" key="2">
    <citation type="submission" date="2020-01" db="EMBL/GenBank/DDBJ databases">
        <authorList>
            <person name="Campanaro S."/>
        </authorList>
    </citation>
    <scope>NUCLEOTIDE SEQUENCE</scope>
    <source>
        <strain evidence="8">AS06rmzACSIP_7</strain>
    </source>
</reference>
<comment type="subunit">
    <text evidence="3">Homotetramer.</text>
</comment>
<dbReference type="InterPro" id="IPR010023">
    <property type="entry name" value="KdsC_fam"/>
</dbReference>
<dbReference type="Proteomes" id="UP000777265">
    <property type="component" value="Unassembled WGS sequence"/>
</dbReference>
<dbReference type="PANTHER" id="PTHR21485">
    <property type="entry name" value="HAD SUPERFAMILY MEMBERS CMAS AND KDSC"/>
    <property type="match status" value="1"/>
</dbReference>
<keyword evidence="6 7" id="KW-0460">Magnesium</keyword>
<evidence type="ECO:0000313" key="8">
    <source>
        <dbReference type="EMBL" id="NLW36149.1"/>
    </source>
</evidence>
<dbReference type="AlphaFoldDB" id="A0A351U321"/>
<dbReference type="Pfam" id="PF08282">
    <property type="entry name" value="Hydrolase_3"/>
    <property type="match status" value="1"/>
</dbReference>
<dbReference type="GO" id="GO:0016788">
    <property type="term" value="F:hydrolase activity, acting on ester bonds"/>
    <property type="evidence" value="ECO:0007669"/>
    <property type="project" value="InterPro"/>
</dbReference>
<dbReference type="PANTHER" id="PTHR21485:SF3">
    <property type="entry name" value="N-ACYLNEURAMINATE CYTIDYLYLTRANSFERASE"/>
    <property type="match status" value="1"/>
</dbReference>
<sequence length="176" mass="19150">MSIADAIEKAKKVKFVVLDIHGVLTDNTLYYTQEGTKSESFSLHDVFGIKALMNSGIGVSFLTSKVGRDVEQVAKIYGVPPEMLWGSSAKMARLTEFQNASGYTDADLCYVGDEMIDLGVMKRVAFSVAPADGSEEAKAVSDYVTSAGGGRGVVRELAEFILKAQGKWDKYIEQFQ</sequence>
<dbReference type="GO" id="GO:0046872">
    <property type="term" value="F:metal ion binding"/>
    <property type="evidence" value="ECO:0007669"/>
    <property type="project" value="UniProtKB-KW"/>
</dbReference>
<dbReference type="SUPFAM" id="SSF56784">
    <property type="entry name" value="HAD-like"/>
    <property type="match status" value="1"/>
</dbReference>
<evidence type="ECO:0000256" key="4">
    <source>
        <dbReference type="ARBA" id="ARBA00022723"/>
    </source>
</evidence>
<evidence type="ECO:0000256" key="2">
    <source>
        <dbReference type="ARBA" id="ARBA00005893"/>
    </source>
</evidence>
<keyword evidence="5 8" id="KW-0378">Hydrolase</keyword>
<reference evidence="8" key="1">
    <citation type="journal article" date="2020" name="Biotechnol. Biofuels">
        <title>New insights from the biogas microbiome by comprehensive genome-resolved metagenomics of nearly 1600 species originating from multiple anaerobic digesters.</title>
        <authorList>
            <person name="Campanaro S."/>
            <person name="Treu L."/>
            <person name="Rodriguez-R L.M."/>
            <person name="Kovalovszki A."/>
            <person name="Ziels R.M."/>
            <person name="Maus I."/>
            <person name="Zhu X."/>
            <person name="Kougias P.G."/>
            <person name="Basile A."/>
            <person name="Luo G."/>
            <person name="Schluter A."/>
            <person name="Konstantinidis K.T."/>
            <person name="Angelidaki I."/>
        </authorList>
    </citation>
    <scope>NUCLEOTIDE SEQUENCE</scope>
    <source>
        <strain evidence="8">AS06rmzACSIP_7</strain>
    </source>
</reference>
<dbReference type="InterPro" id="IPR023214">
    <property type="entry name" value="HAD_sf"/>
</dbReference>
<feature type="binding site" evidence="7">
    <location>
        <position position="19"/>
    </location>
    <ligand>
        <name>Mg(2+)</name>
        <dbReference type="ChEBI" id="CHEBI:18420"/>
    </ligand>
</feature>
<evidence type="ECO:0000313" key="9">
    <source>
        <dbReference type="Proteomes" id="UP000777265"/>
    </source>
</evidence>
<keyword evidence="4 7" id="KW-0479">Metal-binding</keyword>
<comment type="cofactor">
    <cofactor evidence="1 7">
        <name>Mg(2+)</name>
        <dbReference type="ChEBI" id="CHEBI:18420"/>
    </cofactor>
</comment>
<dbReference type="STRING" id="909663.GCA_000512235_02905"/>
<name>A0A351U321_9BACT</name>
<dbReference type="InterPro" id="IPR050793">
    <property type="entry name" value="CMP-NeuNAc_synthase"/>
</dbReference>
<accession>A0A351U321</accession>
<comment type="similarity">
    <text evidence="2">Belongs to the KdsC family.</text>
</comment>
<dbReference type="NCBIfam" id="TIGR01670">
    <property type="entry name" value="KdsC-phosphatas"/>
    <property type="match status" value="1"/>
</dbReference>
<evidence type="ECO:0000256" key="1">
    <source>
        <dbReference type="ARBA" id="ARBA00001946"/>
    </source>
</evidence>
<dbReference type="GO" id="GO:0008781">
    <property type="term" value="F:N-acylneuraminate cytidylyltransferase activity"/>
    <property type="evidence" value="ECO:0007669"/>
    <property type="project" value="TreeGrafter"/>
</dbReference>
<protein>
    <submittedName>
        <fullName evidence="8">HAD hydrolase family protein</fullName>
    </submittedName>
</protein>
<evidence type="ECO:0000256" key="3">
    <source>
        <dbReference type="ARBA" id="ARBA00011881"/>
    </source>
</evidence>
<evidence type="ECO:0000256" key="7">
    <source>
        <dbReference type="PIRSR" id="PIRSR006118-2"/>
    </source>
</evidence>
<gene>
    <name evidence="8" type="ORF">GXY80_11835</name>
</gene>
<dbReference type="InterPro" id="IPR036412">
    <property type="entry name" value="HAD-like_sf"/>
</dbReference>
<dbReference type="PIRSF" id="PIRSF006118">
    <property type="entry name" value="KDO8-P_Ptase"/>
    <property type="match status" value="1"/>
</dbReference>
<evidence type="ECO:0000256" key="6">
    <source>
        <dbReference type="ARBA" id="ARBA00022842"/>
    </source>
</evidence>